<evidence type="ECO:0000256" key="10">
    <source>
        <dbReference type="ARBA" id="ARBA00049348"/>
    </source>
</evidence>
<evidence type="ECO:0000259" key="11">
    <source>
        <dbReference type="PROSITE" id="PS01124"/>
    </source>
</evidence>
<keyword evidence="6" id="KW-0227">DNA damage</keyword>
<dbReference type="SUPFAM" id="SSF53155">
    <property type="entry name" value="Methylated DNA-protein cysteine methyltransferase domain"/>
    <property type="match status" value="1"/>
</dbReference>
<dbReference type="Gene3D" id="1.10.10.60">
    <property type="entry name" value="Homeodomain-like"/>
    <property type="match status" value="1"/>
</dbReference>
<dbReference type="GO" id="GO:0003700">
    <property type="term" value="F:DNA-binding transcription factor activity"/>
    <property type="evidence" value="ECO:0007669"/>
    <property type="project" value="InterPro"/>
</dbReference>
<gene>
    <name evidence="12" type="ORF">A176_000997</name>
</gene>
<evidence type="ECO:0000313" key="12">
    <source>
        <dbReference type="EMBL" id="AKQ64085.1"/>
    </source>
</evidence>
<dbReference type="GO" id="GO:0032259">
    <property type="term" value="P:methylation"/>
    <property type="evidence" value="ECO:0007669"/>
    <property type="project" value="UniProtKB-KW"/>
</dbReference>
<dbReference type="SUPFAM" id="SSF46689">
    <property type="entry name" value="Homeodomain-like"/>
    <property type="match status" value="1"/>
</dbReference>
<dbReference type="Pfam" id="PF02870">
    <property type="entry name" value="Methyltransf_1N"/>
    <property type="match status" value="1"/>
</dbReference>
<feature type="domain" description="HTH araC/xylS-type" evidence="11">
    <location>
        <begin position="10"/>
        <end position="107"/>
    </location>
</feature>
<dbReference type="SUPFAM" id="SSF46767">
    <property type="entry name" value="Methylated DNA-protein cysteine methyltransferase, C-terminal domain"/>
    <property type="match status" value="1"/>
</dbReference>
<comment type="similarity">
    <text evidence="2">Belongs to the MGMT family.</text>
</comment>
<keyword evidence="8" id="KW-0804">Transcription</keyword>
<keyword evidence="13" id="KW-1185">Reference proteome</keyword>
<evidence type="ECO:0000256" key="7">
    <source>
        <dbReference type="ARBA" id="ARBA00023015"/>
    </source>
</evidence>
<evidence type="ECO:0000256" key="2">
    <source>
        <dbReference type="ARBA" id="ARBA00008711"/>
    </source>
</evidence>
<dbReference type="GO" id="GO:0003908">
    <property type="term" value="F:methylated-DNA-[protein]-cysteine S-methyltransferase activity"/>
    <property type="evidence" value="ECO:0007669"/>
    <property type="project" value="UniProtKB-EC"/>
</dbReference>
<dbReference type="KEGG" id="mym:A176_000997"/>
<dbReference type="Pfam" id="PF01035">
    <property type="entry name" value="DNA_binding_1"/>
    <property type="match status" value="1"/>
</dbReference>
<dbReference type="Gene3D" id="3.30.160.70">
    <property type="entry name" value="Methylated DNA-protein cysteine methyltransferase domain"/>
    <property type="match status" value="1"/>
</dbReference>
<dbReference type="Gene3D" id="1.10.10.10">
    <property type="entry name" value="Winged helix-like DNA-binding domain superfamily/Winged helix DNA-binding domain"/>
    <property type="match status" value="1"/>
</dbReference>
<comment type="catalytic activity">
    <reaction evidence="1">
        <text>a 4-O-methyl-thymidine in DNA + L-cysteinyl-[protein] = a thymidine in DNA + S-methyl-L-cysteinyl-[protein]</text>
        <dbReference type="Rhea" id="RHEA:53428"/>
        <dbReference type="Rhea" id="RHEA-COMP:10131"/>
        <dbReference type="Rhea" id="RHEA-COMP:10132"/>
        <dbReference type="Rhea" id="RHEA-COMP:13555"/>
        <dbReference type="Rhea" id="RHEA-COMP:13556"/>
        <dbReference type="ChEBI" id="CHEBI:29950"/>
        <dbReference type="ChEBI" id="CHEBI:82612"/>
        <dbReference type="ChEBI" id="CHEBI:137386"/>
        <dbReference type="ChEBI" id="CHEBI:137387"/>
        <dbReference type="EC" id="2.1.1.63"/>
    </reaction>
</comment>
<evidence type="ECO:0000256" key="3">
    <source>
        <dbReference type="ARBA" id="ARBA00011918"/>
    </source>
</evidence>
<reference evidence="12 13" key="1">
    <citation type="journal article" date="2016" name="PLoS ONE">
        <title>Complete Genome Sequence and Comparative Genomics of a Novel Myxobacterium Myxococcus hansupus.</title>
        <authorList>
            <person name="Sharma G."/>
            <person name="Narwani T."/>
            <person name="Subramanian S."/>
        </authorList>
    </citation>
    <scope>NUCLEOTIDE SEQUENCE [LARGE SCALE GENOMIC DNA]</scope>
    <source>
        <strain evidence="13">mixupus</strain>
    </source>
</reference>
<keyword evidence="7" id="KW-0805">Transcription regulation</keyword>
<dbReference type="PANTHER" id="PTHR10815">
    <property type="entry name" value="METHYLATED-DNA--PROTEIN-CYSTEINE METHYLTRANSFERASE"/>
    <property type="match status" value="1"/>
</dbReference>
<proteinExistence type="inferred from homology"/>
<dbReference type="InterPro" id="IPR018060">
    <property type="entry name" value="HTH_AraC"/>
</dbReference>
<evidence type="ECO:0000256" key="9">
    <source>
        <dbReference type="ARBA" id="ARBA00023204"/>
    </source>
</evidence>
<evidence type="ECO:0000256" key="6">
    <source>
        <dbReference type="ARBA" id="ARBA00022763"/>
    </source>
</evidence>
<keyword evidence="9" id="KW-0234">DNA repair</keyword>
<dbReference type="eggNOG" id="COG0350">
    <property type="taxonomic scope" value="Bacteria"/>
</dbReference>
<dbReference type="InterPro" id="IPR014048">
    <property type="entry name" value="MethylDNA_cys_MeTrfase_DNA-bd"/>
</dbReference>
<comment type="catalytic activity">
    <reaction evidence="10">
        <text>a 6-O-methyl-2'-deoxyguanosine in DNA + L-cysteinyl-[protein] = S-methyl-L-cysteinyl-[protein] + a 2'-deoxyguanosine in DNA</text>
        <dbReference type="Rhea" id="RHEA:24000"/>
        <dbReference type="Rhea" id="RHEA-COMP:10131"/>
        <dbReference type="Rhea" id="RHEA-COMP:10132"/>
        <dbReference type="Rhea" id="RHEA-COMP:11367"/>
        <dbReference type="Rhea" id="RHEA-COMP:11368"/>
        <dbReference type="ChEBI" id="CHEBI:29950"/>
        <dbReference type="ChEBI" id="CHEBI:82612"/>
        <dbReference type="ChEBI" id="CHEBI:85445"/>
        <dbReference type="ChEBI" id="CHEBI:85448"/>
        <dbReference type="EC" id="2.1.1.63"/>
    </reaction>
</comment>
<dbReference type="Pfam" id="PF12833">
    <property type="entry name" value="HTH_18"/>
    <property type="match status" value="1"/>
</dbReference>
<organism evidence="12 13">
    <name type="scientific">Pseudomyxococcus hansupus</name>
    <dbReference type="NCBI Taxonomy" id="1297742"/>
    <lineage>
        <taxon>Bacteria</taxon>
        <taxon>Pseudomonadati</taxon>
        <taxon>Myxococcota</taxon>
        <taxon>Myxococcia</taxon>
        <taxon>Myxococcales</taxon>
        <taxon>Cystobacterineae</taxon>
        <taxon>Myxococcaceae</taxon>
        <taxon>Pseudomyxococcus</taxon>
    </lineage>
</organism>
<evidence type="ECO:0000256" key="5">
    <source>
        <dbReference type="ARBA" id="ARBA00022679"/>
    </source>
</evidence>
<dbReference type="EC" id="2.1.1.63" evidence="3"/>
<dbReference type="OrthoDB" id="9802228at2"/>
<dbReference type="Proteomes" id="UP000009026">
    <property type="component" value="Chromosome"/>
</dbReference>
<dbReference type="InterPro" id="IPR036217">
    <property type="entry name" value="MethylDNA_cys_MeTrfase_DNAb"/>
</dbReference>
<keyword evidence="5 12" id="KW-0808">Transferase</keyword>
<dbReference type="PROSITE" id="PS00374">
    <property type="entry name" value="MGMT"/>
    <property type="match status" value="1"/>
</dbReference>
<evidence type="ECO:0000313" key="13">
    <source>
        <dbReference type="Proteomes" id="UP000009026"/>
    </source>
</evidence>
<dbReference type="InterPro" id="IPR001497">
    <property type="entry name" value="MethylDNA_cys_MeTrfase_AS"/>
</dbReference>
<keyword evidence="4 12" id="KW-0489">Methyltransferase</keyword>
<dbReference type="InterPro" id="IPR009057">
    <property type="entry name" value="Homeodomain-like_sf"/>
</dbReference>
<dbReference type="InterPro" id="IPR036388">
    <property type="entry name" value="WH-like_DNA-bd_sf"/>
</dbReference>
<accession>A0A0H4WRV1</accession>
<dbReference type="NCBIfam" id="TIGR00589">
    <property type="entry name" value="ogt"/>
    <property type="match status" value="1"/>
</dbReference>
<name>A0A0H4WRV1_9BACT</name>
<dbReference type="PATRIC" id="fig|1297742.4.peg.1012"/>
<dbReference type="AlphaFoldDB" id="A0A0H4WRV1"/>
<dbReference type="SMART" id="SM00342">
    <property type="entry name" value="HTH_ARAC"/>
    <property type="match status" value="1"/>
</dbReference>
<protein>
    <recommendedName>
        <fullName evidence="3">methylated-DNA--[protein]-cysteine S-methyltransferase</fullName>
        <ecNumber evidence="3">2.1.1.63</ecNumber>
    </recommendedName>
</protein>
<dbReference type="CDD" id="cd06445">
    <property type="entry name" value="ATase"/>
    <property type="match status" value="1"/>
</dbReference>
<dbReference type="STRING" id="1297742.A176_000997"/>
<dbReference type="GO" id="GO:0043565">
    <property type="term" value="F:sequence-specific DNA binding"/>
    <property type="evidence" value="ECO:0007669"/>
    <property type="project" value="InterPro"/>
</dbReference>
<evidence type="ECO:0000256" key="1">
    <source>
        <dbReference type="ARBA" id="ARBA00001286"/>
    </source>
</evidence>
<dbReference type="RefSeq" id="WP_002640453.1">
    <property type="nucleotide sequence ID" value="NZ_CP012109.1"/>
</dbReference>
<dbReference type="EMBL" id="CP012109">
    <property type="protein sequence ID" value="AKQ64085.1"/>
    <property type="molecule type" value="Genomic_DNA"/>
</dbReference>
<dbReference type="InterPro" id="IPR036631">
    <property type="entry name" value="MGMT_N_sf"/>
</dbReference>
<sequence>MASSDYARIEQAILYLDAHALEQPSLEDAAAHVGLSPFHFQRLFSQWAGISPKRFVQLHTLRSARRLLAERRSVLETSLEVGLSGSGRLHELFVTLTSMTPGEYKLGGEGLTVRYGVHASPFGGCLLAVCERGICGLHFLTGESKEEALAALKHEWPRATFEESAEATAPWMERIFSASRPDAAPRPLSVLVRGTPFQVQVWQALLRVPSGEVTTYEDLARAIGKPKAMRAVGSAVGDNPVGLLIPCHRVLRKTGIFGEYRWGAARKRAMLAWEDLRYDDGVAQQARPGALVEPTAAQR</sequence>
<dbReference type="PANTHER" id="PTHR10815:SF13">
    <property type="entry name" value="METHYLATED-DNA--PROTEIN-CYSTEINE METHYLTRANSFERASE"/>
    <property type="match status" value="1"/>
</dbReference>
<dbReference type="GO" id="GO:0006281">
    <property type="term" value="P:DNA repair"/>
    <property type="evidence" value="ECO:0007669"/>
    <property type="project" value="UniProtKB-KW"/>
</dbReference>
<dbReference type="FunFam" id="1.10.10.10:FF:000214">
    <property type="entry name" value="Methylated-DNA--protein-cysteine methyltransferase"/>
    <property type="match status" value="1"/>
</dbReference>
<dbReference type="InterPro" id="IPR008332">
    <property type="entry name" value="MethylG_MeTrfase_N"/>
</dbReference>
<evidence type="ECO:0000256" key="4">
    <source>
        <dbReference type="ARBA" id="ARBA00022603"/>
    </source>
</evidence>
<evidence type="ECO:0000256" key="8">
    <source>
        <dbReference type="ARBA" id="ARBA00023163"/>
    </source>
</evidence>
<dbReference type="eggNOG" id="COG2207">
    <property type="taxonomic scope" value="Bacteria"/>
</dbReference>
<dbReference type="PROSITE" id="PS01124">
    <property type="entry name" value="HTH_ARAC_FAMILY_2"/>
    <property type="match status" value="1"/>
</dbReference>